<gene>
    <name evidence="8" type="ORF">CHIRRI_LOCUS13516</name>
</gene>
<dbReference type="SUPFAM" id="SSF57667">
    <property type="entry name" value="beta-beta-alpha zinc fingers"/>
    <property type="match status" value="2"/>
</dbReference>
<organism evidence="8 9">
    <name type="scientific">Chironomus riparius</name>
    <dbReference type="NCBI Taxonomy" id="315576"/>
    <lineage>
        <taxon>Eukaryota</taxon>
        <taxon>Metazoa</taxon>
        <taxon>Ecdysozoa</taxon>
        <taxon>Arthropoda</taxon>
        <taxon>Hexapoda</taxon>
        <taxon>Insecta</taxon>
        <taxon>Pterygota</taxon>
        <taxon>Neoptera</taxon>
        <taxon>Endopterygota</taxon>
        <taxon>Diptera</taxon>
        <taxon>Nematocera</taxon>
        <taxon>Chironomoidea</taxon>
        <taxon>Chironomidae</taxon>
        <taxon>Chironominae</taxon>
        <taxon>Chironomus</taxon>
    </lineage>
</organism>
<dbReference type="InterPro" id="IPR013087">
    <property type="entry name" value="Znf_C2H2_type"/>
</dbReference>
<dbReference type="AlphaFoldDB" id="A0A9N9S9E3"/>
<dbReference type="FunFam" id="3.30.160.60:FF:000446">
    <property type="entry name" value="Zinc finger protein"/>
    <property type="match status" value="1"/>
</dbReference>
<reference evidence="8" key="1">
    <citation type="submission" date="2022-01" db="EMBL/GenBank/DDBJ databases">
        <authorList>
            <person name="King R."/>
        </authorList>
    </citation>
    <scope>NUCLEOTIDE SEQUENCE</scope>
</reference>
<dbReference type="EMBL" id="OU895880">
    <property type="protein sequence ID" value="CAG9810703.1"/>
    <property type="molecule type" value="Genomic_DNA"/>
</dbReference>
<evidence type="ECO:0000313" key="9">
    <source>
        <dbReference type="Proteomes" id="UP001153620"/>
    </source>
</evidence>
<dbReference type="InterPro" id="IPR003604">
    <property type="entry name" value="Matrin/U1-like-C_Znf_C2H2"/>
</dbReference>
<reference evidence="8" key="2">
    <citation type="submission" date="2022-10" db="EMBL/GenBank/DDBJ databases">
        <authorList>
            <consortium name="ENA_rothamsted_submissions"/>
            <consortium name="culmorum"/>
            <person name="King R."/>
        </authorList>
    </citation>
    <scope>NUCLEOTIDE SEQUENCE</scope>
</reference>
<evidence type="ECO:0000256" key="3">
    <source>
        <dbReference type="ARBA" id="ARBA00022771"/>
    </source>
</evidence>
<dbReference type="Gene3D" id="3.30.160.60">
    <property type="entry name" value="Classic Zinc Finger"/>
    <property type="match status" value="3"/>
</dbReference>
<dbReference type="Proteomes" id="UP001153620">
    <property type="component" value="Chromosome 4"/>
</dbReference>
<dbReference type="GO" id="GO:0031519">
    <property type="term" value="C:PcG protein complex"/>
    <property type="evidence" value="ECO:0007669"/>
    <property type="project" value="TreeGrafter"/>
</dbReference>
<protein>
    <recommendedName>
        <fullName evidence="7">C2H2-type domain-containing protein</fullName>
    </recommendedName>
</protein>
<evidence type="ECO:0000256" key="5">
    <source>
        <dbReference type="PROSITE-ProRule" id="PRU00042"/>
    </source>
</evidence>
<feature type="domain" description="C2H2-type" evidence="7">
    <location>
        <begin position="166"/>
        <end position="195"/>
    </location>
</feature>
<accession>A0A9N9S9E3</accession>
<evidence type="ECO:0000313" key="8">
    <source>
        <dbReference type="EMBL" id="CAG9810703.1"/>
    </source>
</evidence>
<evidence type="ECO:0000256" key="6">
    <source>
        <dbReference type="SAM" id="MobiDB-lite"/>
    </source>
</evidence>
<dbReference type="PANTHER" id="PTHR14003">
    <property type="entry name" value="TRANSCRIPTIONAL REPRESSOR PROTEIN YY"/>
    <property type="match status" value="1"/>
</dbReference>
<dbReference type="SMART" id="SM00451">
    <property type="entry name" value="ZnF_U1"/>
    <property type="match status" value="1"/>
</dbReference>
<dbReference type="GO" id="GO:0000978">
    <property type="term" value="F:RNA polymerase II cis-regulatory region sequence-specific DNA binding"/>
    <property type="evidence" value="ECO:0007669"/>
    <property type="project" value="TreeGrafter"/>
</dbReference>
<sequence>MKNINSEIKQNSTNMSESLGIFSQIQHSVNNFTQAYQQPEDNFMSNLTAFDQNVKYSPEDEEACNLSFDSTLSATEIENDLDDMEIEDFGEAEQLFEDAADFSELLTELTEEFPALDELLNAELGATDLTITEQFQLQNSQPFIPEVAKQEVIRQAESNTVFKSEFACSICDKDFTAYSSLTRHYKTQKHQRMEAKFQEQGAPNLSSSVQTQNFSSNQQVQMPVINFVQHPSIYQCKASNAEQNRINYINKIRESRNKTMDQNRMMSATPEKLFMIVEPNKVPKPEECVQRVQILDEFASFGYGGSFKQVNRLQEMLQEVPTYQATPKASSNATKTAIENSIKILSKLNTENSSKSPELTESSPKKQNSLKQLTLRDMAFNKPATTQKQLPIEATTEAESQSIIEDQNDFVFDVQDLMASFNPELELVSNNTESELAKYIQEDIVQLDLESQDEQPLYQIIITEDAHFTVNKLNVPETTKTGLAKKMTRKRQQRIQEDINSTSLTGYKCGFGSCTRSFSTQSNLRRHEHLHGSKKLHKCQVCGKEFMQKEYLKKHMVTH</sequence>
<dbReference type="GO" id="GO:0000981">
    <property type="term" value="F:DNA-binding transcription factor activity, RNA polymerase II-specific"/>
    <property type="evidence" value="ECO:0007669"/>
    <property type="project" value="TreeGrafter"/>
</dbReference>
<keyword evidence="1" id="KW-0479">Metal-binding</keyword>
<dbReference type="PANTHER" id="PTHR14003:SF19">
    <property type="entry name" value="YY2 TRANSCRIPTION FACTOR"/>
    <property type="match status" value="1"/>
</dbReference>
<keyword evidence="3 5" id="KW-0863">Zinc-finger</keyword>
<keyword evidence="9" id="KW-1185">Reference proteome</keyword>
<dbReference type="Pfam" id="PF00096">
    <property type="entry name" value="zf-C2H2"/>
    <property type="match status" value="3"/>
</dbReference>
<proteinExistence type="predicted"/>
<feature type="region of interest" description="Disordered" evidence="6">
    <location>
        <begin position="349"/>
        <end position="368"/>
    </location>
</feature>
<feature type="domain" description="C2H2-type" evidence="7">
    <location>
        <begin position="507"/>
        <end position="536"/>
    </location>
</feature>
<evidence type="ECO:0000256" key="4">
    <source>
        <dbReference type="ARBA" id="ARBA00022833"/>
    </source>
</evidence>
<evidence type="ECO:0000256" key="2">
    <source>
        <dbReference type="ARBA" id="ARBA00022737"/>
    </source>
</evidence>
<keyword evidence="2" id="KW-0677">Repeat</keyword>
<dbReference type="InterPro" id="IPR036236">
    <property type="entry name" value="Znf_C2H2_sf"/>
</dbReference>
<evidence type="ECO:0000256" key="1">
    <source>
        <dbReference type="ARBA" id="ARBA00022723"/>
    </source>
</evidence>
<dbReference type="GO" id="GO:0008270">
    <property type="term" value="F:zinc ion binding"/>
    <property type="evidence" value="ECO:0007669"/>
    <property type="project" value="UniProtKB-KW"/>
</dbReference>
<dbReference type="PROSITE" id="PS50157">
    <property type="entry name" value="ZINC_FINGER_C2H2_2"/>
    <property type="match status" value="3"/>
</dbReference>
<dbReference type="GO" id="GO:0000785">
    <property type="term" value="C:chromatin"/>
    <property type="evidence" value="ECO:0007669"/>
    <property type="project" value="TreeGrafter"/>
</dbReference>
<keyword evidence="4" id="KW-0862">Zinc</keyword>
<dbReference type="SMART" id="SM00355">
    <property type="entry name" value="ZnF_C2H2"/>
    <property type="match status" value="3"/>
</dbReference>
<name>A0A9N9S9E3_9DIPT</name>
<evidence type="ECO:0000259" key="7">
    <source>
        <dbReference type="PROSITE" id="PS50157"/>
    </source>
</evidence>
<feature type="domain" description="C2H2-type" evidence="7">
    <location>
        <begin position="537"/>
        <end position="559"/>
    </location>
</feature>
<dbReference type="GO" id="GO:0005667">
    <property type="term" value="C:transcription regulator complex"/>
    <property type="evidence" value="ECO:0007669"/>
    <property type="project" value="TreeGrafter"/>
</dbReference>
<dbReference type="OrthoDB" id="654211at2759"/>
<dbReference type="PROSITE" id="PS00028">
    <property type="entry name" value="ZINC_FINGER_C2H2_1"/>
    <property type="match status" value="3"/>
</dbReference>